<evidence type="ECO:0000256" key="3">
    <source>
        <dbReference type="SAM" id="SignalP"/>
    </source>
</evidence>
<name>A0A948T1T5_9FIRM</name>
<feature type="region of interest" description="Disordered" evidence="1">
    <location>
        <begin position="33"/>
        <end position="61"/>
    </location>
</feature>
<comment type="caution">
    <text evidence="4">The sequence shown here is derived from an EMBL/GenBank/DDBJ whole genome shotgun (WGS) entry which is preliminary data.</text>
</comment>
<evidence type="ECO:0000256" key="2">
    <source>
        <dbReference type="SAM" id="Phobius"/>
    </source>
</evidence>
<feature type="compositionally biased region" description="Low complexity" evidence="1">
    <location>
        <begin position="33"/>
        <end position="48"/>
    </location>
</feature>
<sequence>MKKLMQRFSPLMLAITMAASIMAVPVAAEEAEQPAPVAASAVQQEAEPTPEPTAEPTPEPVQSDIQVQNYSVELLDGQDSLWNWLEGGHITVHLIGAEDATVARVVNNEPFTNYGPVEAPVEQGTVVFNNIQYNGNGNTFTFEVVTPNGVVQQSVVIAQCLDENPRPETEAPTPTEEPQADYPKVLVKDFSFGGTSVTAGQEFELVLTLMTTSGDTSLQDVMVGLNLGDAKNISLASGSMNTYVGTMAPNTTQTIRYKMLTDATIEPGSVSITVDVTSKEGEPSNSPISIPVIQPERFEITGMEAPETMMLGEEGYLAVVFVNKGKSVINNLSAEIQGDNLANPGQSQFLGNIQPGTENSVDFSVMAEQEGNINGKVILTYEDAKGNQKTLEKEFSCMVEPGMDMMDPGMMDPGMMDDVYMEFEPEPAIPGGVWVLIALVVVAVVVAVVLVLRRRAKTKALAQLEEDEDDEDI</sequence>
<feature type="signal peptide" evidence="3">
    <location>
        <begin position="1"/>
        <end position="28"/>
    </location>
</feature>
<gene>
    <name evidence="4" type="ORF">H9882_02795</name>
</gene>
<dbReference type="EMBL" id="JAHLFP010000019">
    <property type="protein sequence ID" value="MBU3805805.1"/>
    <property type="molecule type" value="Genomic_DNA"/>
</dbReference>
<evidence type="ECO:0000313" key="5">
    <source>
        <dbReference type="Proteomes" id="UP000713596"/>
    </source>
</evidence>
<protein>
    <recommendedName>
        <fullName evidence="6">CARDB domain-containing protein</fullName>
    </recommendedName>
</protein>
<evidence type="ECO:0008006" key="6">
    <source>
        <dbReference type="Google" id="ProtNLM"/>
    </source>
</evidence>
<evidence type="ECO:0000313" key="4">
    <source>
        <dbReference type="EMBL" id="MBU3805805.1"/>
    </source>
</evidence>
<organism evidence="4 5">
    <name type="scientific">Candidatus Allofournierella pullistercoris</name>
    <dbReference type="NCBI Taxonomy" id="2838597"/>
    <lineage>
        <taxon>Bacteria</taxon>
        <taxon>Bacillati</taxon>
        <taxon>Bacillota</taxon>
        <taxon>Clostridia</taxon>
        <taxon>Eubacteriales</taxon>
        <taxon>Oscillospiraceae</taxon>
        <taxon>Allofournierella</taxon>
    </lineage>
</organism>
<proteinExistence type="predicted"/>
<keyword evidence="3" id="KW-0732">Signal</keyword>
<keyword evidence="2" id="KW-0472">Membrane</keyword>
<evidence type="ECO:0000256" key="1">
    <source>
        <dbReference type="SAM" id="MobiDB-lite"/>
    </source>
</evidence>
<dbReference type="Proteomes" id="UP000713596">
    <property type="component" value="Unassembled WGS sequence"/>
</dbReference>
<keyword evidence="2" id="KW-0812">Transmembrane</keyword>
<reference evidence="4" key="1">
    <citation type="journal article" date="2021" name="PeerJ">
        <title>Extensive microbial diversity within the chicken gut microbiome revealed by metagenomics and culture.</title>
        <authorList>
            <person name="Gilroy R."/>
            <person name="Ravi A."/>
            <person name="Getino M."/>
            <person name="Pursley I."/>
            <person name="Horton D.L."/>
            <person name="Alikhan N.F."/>
            <person name="Baker D."/>
            <person name="Gharbi K."/>
            <person name="Hall N."/>
            <person name="Watson M."/>
            <person name="Adriaenssens E.M."/>
            <person name="Foster-Nyarko E."/>
            <person name="Jarju S."/>
            <person name="Secka A."/>
            <person name="Antonio M."/>
            <person name="Oren A."/>
            <person name="Chaudhuri R.R."/>
            <person name="La Ragione R."/>
            <person name="Hildebrand F."/>
            <person name="Pallen M.J."/>
        </authorList>
    </citation>
    <scope>NUCLEOTIDE SEQUENCE</scope>
    <source>
        <strain evidence="4">B5_2728</strain>
    </source>
</reference>
<feature type="compositionally biased region" description="Pro residues" evidence="1">
    <location>
        <begin position="49"/>
        <end position="59"/>
    </location>
</feature>
<dbReference type="AlphaFoldDB" id="A0A948T1T5"/>
<dbReference type="PANTHER" id="PTHR35902">
    <property type="entry name" value="S-LAYER DOMAIN-LIKE PROTEIN-RELATED"/>
    <property type="match status" value="1"/>
</dbReference>
<feature type="transmembrane region" description="Helical" evidence="2">
    <location>
        <begin position="431"/>
        <end position="452"/>
    </location>
</feature>
<accession>A0A948T1T5</accession>
<reference evidence="4" key="2">
    <citation type="submission" date="2021-04" db="EMBL/GenBank/DDBJ databases">
        <authorList>
            <person name="Gilroy R."/>
        </authorList>
    </citation>
    <scope>NUCLEOTIDE SEQUENCE</scope>
    <source>
        <strain evidence="4">B5_2728</strain>
    </source>
</reference>
<feature type="chain" id="PRO_5038084039" description="CARDB domain-containing protein" evidence="3">
    <location>
        <begin position="29"/>
        <end position="473"/>
    </location>
</feature>
<keyword evidence="2" id="KW-1133">Transmembrane helix</keyword>